<dbReference type="Pfam" id="PF00172">
    <property type="entry name" value="Zn_clus"/>
    <property type="match status" value="1"/>
</dbReference>
<comment type="caution">
    <text evidence="3">The sequence shown here is derived from an EMBL/GenBank/DDBJ whole genome shotgun (WGS) entry which is preliminary data.</text>
</comment>
<evidence type="ECO:0000313" key="3">
    <source>
        <dbReference type="EMBL" id="KFH40850.1"/>
    </source>
</evidence>
<dbReference type="CDD" id="cd00067">
    <property type="entry name" value="GAL4"/>
    <property type="match status" value="1"/>
</dbReference>
<dbReference type="STRING" id="857340.A0A086SUR8"/>
<reference evidence="4" key="1">
    <citation type="journal article" date="2014" name="Genome Announc.">
        <title>Genome sequence and annotation of Acremonium chrysogenum, producer of the beta-lactam antibiotic cephalosporin C.</title>
        <authorList>
            <person name="Terfehr D."/>
            <person name="Dahlmann T.A."/>
            <person name="Specht T."/>
            <person name="Zadra I."/>
            <person name="Kuernsteiner H."/>
            <person name="Kueck U."/>
        </authorList>
    </citation>
    <scope>NUCLEOTIDE SEQUENCE [LARGE SCALE GENOMIC DNA]</scope>
    <source>
        <strain evidence="4">ATCC 11550 / CBS 779.69 / DSM 880 / IAM 14645 / JCM 23072 / IMI 49137</strain>
    </source>
</reference>
<feature type="domain" description="Zn(2)-C6 fungal-type" evidence="2">
    <location>
        <begin position="19"/>
        <end position="48"/>
    </location>
</feature>
<evidence type="ECO:0000259" key="2">
    <source>
        <dbReference type="PROSITE" id="PS50048"/>
    </source>
</evidence>
<dbReference type="SUPFAM" id="SSF57701">
    <property type="entry name" value="Zn2/Cys6 DNA-binding domain"/>
    <property type="match status" value="1"/>
</dbReference>
<dbReference type="PANTHER" id="PTHR47657">
    <property type="entry name" value="STEROL REGULATORY ELEMENT-BINDING PROTEIN ECM22"/>
    <property type="match status" value="1"/>
</dbReference>
<dbReference type="HOGENOM" id="CLU_018979_2_0_1"/>
<sequence length="640" mass="70389">MAGPGGGPPRRSHTKSRKGCETCKRRHIRCDESFPHRNCTKHKIRCPYNDVPSADASRSTTPDKPDLMWTPEVESAIVAWQTTGVFPFHFPDVKVYSAPVASNYTFEELRLIHHVASLYDQLYAIGANSFTLWTRYIPTLLSIGATTPYVMDALLAFSAMHIAFLTDCPLVGGMAFEHRGRALSGLHEAIGSFSRETSDAILAASLVLPSWTQLMQGTSTVIEAMDAWKHESLFGDFISESSTFPTTPASPGPDHRPCQPREEDLDAFQRTLEQVQKLEAHLKHQTDGSGRIDATKIQNLASFLKGSRKISPTLHINQQFERLKSLRDWLFWMPVDFLQKYRGSSNSLLAIAHLYTVALLMERMFPEIGSAYFGSLCCVPVDEISLRLVGQCASEASEAHSAARKLIQFPVAAVREFRVRMGREDEETRLFSQYAAPDFSVYDGVPQYDAASSYSPYSPYSNPSFSYSHEELPVVNASVTSSRSPVTPLVLSPYPDHQYLNIPSPMYGGAYSPASSTFEGSVYNDKEDYGSWDISAVSRQQSPMFSDAHHSFGAGFVSPNTQPVNAITATPPFPPAESPSSTLAFSLAGAPSPFLNAEMHGMLPLPESPCAVHLTPPNCIHVFRASLSVSAGTPSHDVDS</sequence>
<dbReference type="GO" id="GO:0008270">
    <property type="term" value="F:zinc ion binding"/>
    <property type="evidence" value="ECO:0007669"/>
    <property type="project" value="InterPro"/>
</dbReference>
<dbReference type="Proteomes" id="UP000029964">
    <property type="component" value="Unassembled WGS sequence"/>
</dbReference>
<keyword evidence="4" id="KW-1185">Reference proteome</keyword>
<accession>A0A086SUR8</accession>
<gene>
    <name evidence="3" type="ORF">ACRE_084480</name>
</gene>
<evidence type="ECO:0000313" key="4">
    <source>
        <dbReference type="Proteomes" id="UP000029964"/>
    </source>
</evidence>
<dbReference type="SMART" id="SM00066">
    <property type="entry name" value="GAL4"/>
    <property type="match status" value="1"/>
</dbReference>
<dbReference type="InterPro" id="IPR001138">
    <property type="entry name" value="Zn2Cys6_DnaBD"/>
</dbReference>
<evidence type="ECO:0000256" key="1">
    <source>
        <dbReference type="ARBA" id="ARBA00023242"/>
    </source>
</evidence>
<organism evidence="3 4">
    <name type="scientific">Hapsidospora chrysogenum (strain ATCC 11550 / CBS 779.69 / DSM 880 / IAM 14645 / JCM 23072 / IMI 49137)</name>
    <name type="common">Acremonium chrysogenum</name>
    <dbReference type="NCBI Taxonomy" id="857340"/>
    <lineage>
        <taxon>Eukaryota</taxon>
        <taxon>Fungi</taxon>
        <taxon>Dikarya</taxon>
        <taxon>Ascomycota</taxon>
        <taxon>Pezizomycotina</taxon>
        <taxon>Sordariomycetes</taxon>
        <taxon>Hypocreomycetidae</taxon>
        <taxon>Hypocreales</taxon>
        <taxon>Bionectriaceae</taxon>
        <taxon>Hapsidospora</taxon>
    </lineage>
</organism>
<dbReference type="InterPro" id="IPR052400">
    <property type="entry name" value="Zn2-C6_fungal_TF"/>
</dbReference>
<dbReference type="PROSITE" id="PS50048">
    <property type="entry name" value="ZN2_CY6_FUNGAL_2"/>
    <property type="match status" value="1"/>
</dbReference>
<dbReference type="OrthoDB" id="1924260at2759"/>
<keyword evidence="1" id="KW-0539">Nucleus</keyword>
<dbReference type="Gene3D" id="4.10.240.10">
    <property type="entry name" value="Zn(2)-C6 fungal-type DNA-binding domain"/>
    <property type="match status" value="1"/>
</dbReference>
<name>A0A086SUR8_HAPC1</name>
<proteinExistence type="predicted"/>
<dbReference type="GO" id="GO:0000981">
    <property type="term" value="F:DNA-binding transcription factor activity, RNA polymerase II-specific"/>
    <property type="evidence" value="ECO:0007669"/>
    <property type="project" value="InterPro"/>
</dbReference>
<protein>
    <submittedName>
        <fullName evidence="3">Sterol uptake control protein-like protein</fullName>
    </submittedName>
</protein>
<dbReference type="EMBL" id="JPKY01000162">
    <property type="protein sequence ID" value="KFH40850.1"/>
    <property type="molecule type" value="Genomic_DNA"/>
</dbReference>
<dbReference type="AlphaFoldDB" id="A0A086SUR8"/>
<dbReference type="PANTHER" id="PTHR47657:SF12">
    <property type="entry name" value="ZN(II)2CYS6 TRANSCRIPTION FACTOR (EUROFUNG)"/>
    <property type="match status" value="1"/>
</dbReference>
<dbReference type="InterPro" id="IPR036864">
    <property type="entry name" value="Zn2-C6_fun-type_DNA-bd_sf"/>
</dbReference>